<dbReference type="AlphaFoldDB" id="A0A484MAP4"/>
<dbReference type="EMBL" id="OOIL02002950">
    <property type="protein sequence ID" value="VFQ85607.1"/>
    <property type="molecule type" value="Genomic_DNA"/>
</dbReference>
<dbReference type="Proteomes" id="UP000595140">
    <property type="component" value="Unassembled WGS sequence"/>
</dbReference>
<reference evidence="1 2" key="1">
    <citation type="submission" date="2018-04" db="EMBL/GenBank/DDBJ databases">
        <authorList>
            <person name="Vogel A."/>
        </authorList>
    </citation>
    <scope>NUCLEOTIDE SEQUENCE [LARGE SCALE GENOMIC DNA]</scope>
</reference>
<evidence type="ECO:0000313" key="1">
    <source>
        <dbReference type="EMBL" id="VFQ85607.1"/>
    </source>
</evidence>
<name>A0A484MAP4_9ASTE</name>
<organism evidence="1 2">
    <name type="scientific">Cuscuta campestris</name>
    <dbReference type="NCBI Taxonomy" id="132261"/>
    <lineage>
        <taxon>Eukaryota</taxon>
        <taxon>Viridiplantae</taxon>
        <taxon>Streptophyta</taxon>
        <taxon>Embryophyta</taxon>
        <taxon>Tracheophyta</taxon>
        <taxon>Spermatophyta</taxon>
        <taxon>Magnoliopsida</taxon>
        <taxon>eudicotyledons</taxon>
        <taxon>Gunneridae</taxon>
        <taxon>Pentapetalae</taxon>
        <taxon>asterids</taxon>
        <taxon>lamiids</taxon>
        <taxon>Solanales</taxon>
        <taxon>Convolvulaceae</taxon>
        <taxon>Cuscuteae</taxon>
        <taxon>Cuscuta</taxon>
        <taxon>Cuscuta subgen. Grammica</taxon>
        <taxon>Cuscuta sect. Cleistogrammica</taxon>
    </lineage>
</organism>
<sequence length="69" mass="8073">MYFFFKSHHGSFGIQKELDEPLLRKTYPFKVKIRETPRRDGALESVGLGSGERSLKNWWKAWQATVDNS</sequence>
<keyword evidence="2" id="KW-1185">Reference proteome</keyword>
<protein>
    <submittedName>
        <fullName evidence="1">Uncharacterized protein</fullName>
    </submittedName>
</protein>
<evidence type="ECO:0000313" key="2">
    <source>
        <dbReference type="Proteomes" id="UP000595140"/>
    </source>
</evidence>
<proteinExistence type="predicted"/>
<accession>A0A484MAP4</accession>
<gene>
    <name evidence="1" type="ORF">CCAM_LOCUS27383</name>
</gene>